<reference evidence="1 2" key="1">
    <citation type="submission" date="2021-06" db="EMBL/GenBank/DDBJ databases">
        <title>Caerostris extrusa draft genome.</title>
        <authorList>
            <person name="Kono N."/>
            <person name="Arakawa K."/>
        </authorList>
    </citation>
    <scope>NUCLEOTIDE SEQUENCE [LARGE SCALE GENOMIC DNA]</scope>
</reference>
<keyword evidence="2" id="KW-1185">Reference proteome</keyword>
<organism evidence="1 2">
    <name type="scientific">Caerostris extrusa</name>
    <name type="common">Bark spider</name>
    <name type="synonym">Caerostris bankana</name>
    <dbReference type="NCBI Taxonomy" id="172846"/>
    <lineage>
        <taxon>Eukaryota</taxon>
        <taxon>Metazoa</taxon>
        <taxon>Ecdysozoa</taxon>
        <taxon>Arthropoda</taxon>
        <taxon>Chelicerata</taxon>
        <taxon>Arachnida</taxon>
        <taxon>Araneae</taxon>
        <taxon>Araneomorphae</taxon>
        <taxon>Entelegynae</taxon>
        <taxon>Araneoidea</taxon>
        <taxon>Araneidae</taxon>
        <taxon>Caerostris</taxon>
    </lineage>
</organism>
<dbReference type="Proteomes" id="UP001054945">
    <property type="component" value="Unassembled WGS sequence"/>
</dbReference>
<accession>A0AAV4UQJ5</accession>
<sequence length="73" mass="8300">MPEKIFSHRKVQHKEDCGRPKGMFKLEVTTIVITPLAESYTPLAASYTPLALTIRCVIRITITTQFIVDDSFM</sequence>
<proteinExistence type="predicted"/>
<protein>
    <submittedName>
        <fullName evidence="1">Uncharacterized protein</fullName>
    </submittedName>
</protein>
<evidence type="ECO:0000313" key="1">
    <source>
        <dbReference type="EMBL" id="GIY60141.1"/>
    </source>
</evidence>
<evidence type="ECO:0000313" key="2">
    <source>
        <dbReference type="Proteomes" id="UP001054945"/>
    </source>
</evidence>
<gene>
    <name evidence="1" type="ORF">CEXT_381311</name>
</gene>
<comment type="caution">
    <text evidence="1">The sequence shown here is derived from an EMBL/GenBank/DDBJ whole genome shotgun (WGS) entry which is preliminary data.</text>
</comment>
<dbReference type="AlphaFoldDB" id="A0AAV4UQJ5"/>
<dbReference type="EMBL" id="BPLR01013282">
    <property type="protein sequence ID" value="GIY60141.1"/>
    <property type="molecule type" value="Genomic_DNA"/>
</dbReference>
<name>A0AAV4UQJ5_CAEEX</name>